<keyword evidence="1" id="KW-0812">Transmembrane</keyword>
<feature type="transmembrane region" description="Helical" evidence="1">
    <location>
        <begin position="69"/>
        <end position="92"/>
    </location>
</feature>
<name>A0A223D611_9BACL</name>
<evidence type="ECO:0000313" key="2">
    <source>
        <dbReference type="EMBL" id="ASS76814.1"/>
    </source>
</evidence>
<dbReference type="KEGG" id="tab:CIG75_18955"/>
<evidence type="ECO:0000256" key="1">
    <source>
        <dbReference type="SAM" id="Phobius"/>
    </source>
</evidence>
<protein>
    <submittedName>
        <fullName evidence="2">Uncharacterized protein</fullName>
    </submittedName>
</protein>
<proteinExistence type="predicted"/>
<dbReference type="AlphaFoldDB" id="A0A223D611"/>
<dbReference type="OrthoDB" id="1925744at2"/>
<reference evidence="2 3" key="1">
    <citation type="journal article" date="2015" name="Int. J. Syst. Evol. Microbiol.">
        <title>Tumebacillus algifaecis sp. nov., isolated from decomposing algal scum.</title>
        <authorList>
            <person name="Wu Y.F."/>
            <person name="Zhang B."/>
            <person name="Xing P."/>
            <person name="Wu Q.L."/>
            <person name="Liu S.J."/>
        </authorList>
    </citation>
    <scope>NUCLEOTIDE SEQUENCE [LARGE SCALE GENOMIC DNA]</scope>
    <source>
        <strain evidence="2 3">THMBR28</strain>
    </source>
</reference>
<gene>
    <name evidence="2" type="ORF">CIG75_18955</name>
</gene>
<evidence type="ECO:0000313" key="3">
    <source>
        <dbReference type="Proteomes" id="UP000214688"/>
    </source>
</evidence>
<accession>A0A223D611</accession>
<sequence length="105" mass="11526">MTASRIMRWLTGSLEIFLAIPALGALIVVSLAYVPLGIMFILHVVALILSARNKEPIYGSVLGIVTSLVAWIPFVGWVMHLLSGILIMVSAAQKSKTTMRREYDL</sequence>
<dbReference type="Proteomes" id="UP000214688">
    <property type="component" value="Chromosome"/>
</dbReference>
<keyword evidence="3" id="KW-1185">Reference proteome</keyword>
<keyword evidence="1" id="KW-1133">Transmembrane helix</keyword>
<dbReference type="RefSeq" id="WP_094238041.1">
    <property type="nucleotide sequence ID" value="NZ_CP022657.1"/>
</dbReference>
<organism evidence="2 3">
    <name type="scientific">Tumebacillus algifaecis</name>
    <dbReference type="NCBI Taxonomy" id="1214604"/>
    <lineage>
        <taxon>Bacteria</taxon>
        <taxon>Bacillati</taxon>
        <taxon>Bacillota</taxon>
        <taxon>Bacilli</taxon>
        <taxon>Bacillales</taxon>
        <taxon>Alicyclobacillaceae</taxon>
        <taxon>Tumebacillus</taxon>
    </lineage>
</organism>
<feature type="transmembrane region" description="Helical" evidence="1">
    <location>
        <begin position="16"/>
        <end position="49"/>
    </location>
</feature>
<dbReference type="EMBL" id="CP022657">
    <property type="protein sequence ID" value="ASS76814.1"/>
    <property type="molecule type" value="Genomic_DNA"/>
</dbReference>
<keyword evidence="1" id="KW-0472">Membrane</keyword>